<proteinExistence type="predicted"/>
<reference evidence="1" key="1">
    <citation type="submission" date="2022-05" db="EMBL/GenBank/DDBJ databases">
        <authorList>
            <person name="Sun H.-N."/>
        </authorList>
    </citation>
    <scope>NUCLEOTIDE SEQUENCE</scope>
    <source>
        <strain evidence="1">HB14</strain>
    </source>
</reference>
<gene>
    <name evidence="1" type="ORF">M6D89_03915</name>
</gene>
<evidence type="ECO:0000313" key="2">
    <source>
        <dbReference type="Proteomes" id="UP001139319"/>
    </source>
</evidence>
<dbReference type="AlphaFoldDB" id="A0A9X2KVW4"/>
<protein>
    <submittedName>
        <fullName evidence="1">Uncharacterized protein</fullName>
    </submittedName>
</protein>
<comment type="caution">
    <text evidence="1">The sequence shown here is derived from an EMBL/GenBank/DDBJ whole genome shotgun (WGS) entry which is preliminary data.</text>
</comment>
<accession>A0A9X2KVW4</accession>
<sequence>MDSIEGSYSFTGYIYNNESVCAEEITFRSHSPLFSDWDDSGKYKVLLVGVGGELLFEENFSPSPVSIEDEFSHNSEVSYSYSYSISIPYDGNARSITVSDTTTGDFLCEYEIVPNKYSVQFLNEPEGLLSEGQILEWSASGAMDGNSLQYALEYSHNAGEPGSWQNIPLNDSSATQYAVDLDVVPGSFTSSAFRVIASDGASHAIDTTENELYVPIRKPQVIKFLSNPSFLRAGVGGDMAVQLRGVDGELTSVDNILWHSDRDGIVGRGDSYDGSNLSVGMHEIKIDIQMGDGQVFEEKITEVQVISVGPVVEVKLGDGEMLGLECNELEIDVRFPHAEMDEVLYSMGVNDQYPTNTITGPDQLPIKYAITKTVRLNLIAIDKAGLKDVYDETLQPLGCE</sequence>
<reference evidence="1" key="2">
    <citation type="submission" date="2023-01" db="EMBL/GenBank/DDBJ databases">
        <title>Gilvimarinus xylanilyticus HB14 isolated from Caulerpa lentillifera aquaculture base in Hainan, China.</title>
        <authorList>
            <person name="Zhang Y.-J."/>
        </authorList>
    </citation>
    <scope>NUCLEOTIDE SEQUENCE</scope>
    <source>
        <strain evidence="1">HB14</strain>
    </source>
</reference>
<name>A0A9X2KVW4_9GAMM</name>
<keyword evidence="2" id="KW-1185">Reference proteome</keyword>
<dbReference type="Proteomes" id="UP001139319">
    <property type="component" value="Unassembled WGS sequence"/>
</dbReference>
<dbReference type="RefSeq" id="WP_253966717.1">
    <property type="nucleotide sequence ID" value="NZ_JAMFTH010000001.1"/>
</dbReference>
<dbReference type="EMBL" id="JAMFTH010000001">
    <property type="protein sequence ID" value="MCP8898440.1"/>
    <property type="molecule type" value="Genomic_DNA"/>
</dbReference>
<evidence type="ECO:0000313" key="1">
    <source>
        <dbReference type="EMBL" id="MCP8898440.1"/>
    </source>
</evidence>
<organism evidence="1 2">
    <name type="scientific">Gilvimarinus xylanilyticus</name>
    <dbReference type="NCBI Taxonomy" id="2944139"/>
    <lineage>
        <taxon>Bacteria</taxon>
        <taxon>Pseudomonadati</taxon>
        <taxon>Pseudomonadota</taxon>
        <taxon>Gammaproteobacteria</taxon>
        <taxon>Cellvibrionales</taxon>
        <taxon>Cellvibrionaceae</taxon>
        <taxon>Gilvimarinus</taxon>
    </lineage>
</organism>